<dbReference type="Gene3D" id="3.80.10.10">
    <property type="entry name" value="Ribonuclease Inhibitor"/>
    <property type="match status" value="1"/>
</dbReference>
<dbReference type="Pfam" id="PF23598">
    <property type="entry name" value="LRR_14"/>
    <property type="match status" value="1"/>
</dbReference>
<dbReference type="SMART" id="SM00369">
    <property type="entry name" value="LRR_TYP"/>
    <property type="match status" value="4"/>
</dbReference>
<accession>A0ABR3MWE7</accession>
<dbReference type="Pfam" id="PF00560">
    <property type="entry name" value="LRR_1"/>
    <property type="match status" value="1"/>
</dbReference>
<keyword evidence="1" id="KW-0433">Leucine-rich repeat</keyword>
<keyword evidence="5" id="KW-1185">Reference proteome</keyword>
<sequence length="418" mass="48582">MSITSEVTTLQKKITLALFQEQQAICVNAGVCFMFVYVLKLNAEELLTAAASVPIMKAERIGIDIPVYDLSLIRDLWEGRVKKHKQRQKKEEERISKSALAKVNQQWQYRITCRKLKSTEVTALQCYLERSALSELHILPSHNNDNDADNKRFIFELNGKKWMKLPEDLQYMTYLKEWHIHGTRIPEIPTYIEAFVDLQVLDVPKNGLTKLPVEIGKLINLKELNVNYNKLLSIPPELGECENLERLEMTANGNLAELPFELSNLKKMKHLDIAENQFPSIPICVLRMENLKFLDISNNRLKDLPEDIDRLELLETLFLHKNKVRYVPMTMTNLVHLKMLIISADELYSIPSQLIDNPNIKLIRLYDNPLNTDNEELNMDSETLDEREKEFMKTYIETLQDRETQPAYTTKVSFSCLL</sequence>
<dbReference type="Proteomes" id="UP001558613">
    <property type="component" value="Unassembled WGS sequence"/>
</dbReference>
<dbReference type="InterPro" id="IPR003591">
    <property type="entry name" value="Leu-rich_rpt_typical-subtyp"/>
</dbReference>
<dbReference type="InterPro" id="IPR032675">
    <property type="entry name" value="LRR_dom_sf"/>
</dbReference>
<dbReference type="PANTHER" id="PTHR48051:SF16">
    <property type="entry name" value="LEUCINE-RICH REPEAT-CONTAINING PROTEIN 2"/>
    <property type="match status" value="1"/>
</dbReference>
<dbReference type="EMBL" id="JAYMGO010000008">
    <property type="protein sequence ID" value="KAL1268947.1"/>
    <property type="molecule type" value="Genomic_DNA"/>
</dbReference>
<protein>
    <recommendedName>
        <fullName evidence="3">Disease resistance R13L4/SHOC-2-like LRR domain-containing protein</fullName>
    </recommendedName>
</protein>
<dbReference type="InterPro" id="IPR055414">
    <property type="entry name" value="LRR_R13L4/SHOC2-like"/>
</dbReference>
<feature type="domain" description="Disease resistance R13L4/SHOC-2-like LRR" evidence="3">
    <location>
        <begin position="169"/>
        <end position="274"/>
    </location>
</feature>
<evidence type="ECO:0000259" key="3">
    <source>
        <dbReference type="Pfam" id="PF23598"/>
    </source>
</evidence>
<comment type="caution">
    <text evidence="4">The sequence shown here is derived from an EMBL/GenBank/DDBJ whole genome shotgun (WGS) entry which is preliminary data.</text>
</comment>
<evidence type="ECO:0000256" key="2">
    <source>
        <dbReference type="ARBA" id="ARBA00022737"/>
    </source>
</evidence>
<organism evidence="4 5">
    <name type="scientific">Cirrhinus molitorella</name>
    <name type="common">mud carp</name>
    <dbReference type="NCBI Taxonomy" id="172907"/>
    <lineage>
        <taxon>Eukaryota</taxon>
        <taxon>Metazoa</taxon>
        <taxon>Chordata</taxon>
        <taxon>Craniata</taxon>
        <taxon>Vertebrata</taxon>
        <taxon>Euteleostomi</taxon>
        <taxon>Actinopterygii</taxon>
        <taxon>Neopterygii</taxon>
        <taxon>Teleostei</taxon>
        <taxon>Ostariophysi</taxon>
        <taxon>Cypriniformes</taxon>
        <taxon>Cyprinidae</taxon>
        <taxon>Labeoninae</taxon>
        <taxon>Labeonini</taxon>
        <taxon>Cirrhinus</taxon>
    </lineage>
</organism>
<dbReference type="InterPro" id="IPR050216">
    <property type="entry name" value="LRR_domain-containing"/>
</dbReference>
<reference evidence="4 5" key="1">
    <citation type="submission" date="2023-09" db="EMBL/GenBank/DDBJ databases">
        <authorList>
            <person name="Wang M."/>
        </authorList>
    </citation>
    <scope>NUCLEOTIDE SEQUENCE [LARGE SCALE GENOMIC DNA]</scope>
    <source>
        <strain evidence="4">GT-2023</strain>
        <tissue evidence="4">Liver</tissue>
    </source>
</reference>
<gene>
    <name evidence="4" type="ORF">QQF64_031236</name>
</gene>
<evidence type="ECO:0000313" key="5">
    <source>
        <dbReference type="Proteomes" id="UP001558613"/>
    </source>
</evidence>
<proteinExistence type="predicted"/>
<dbReference type="PROSITE" id="PS51450">
    <property type="entry name" value="LRR"/>
    <property type="match status" value="2"/>
</dbReference>
<dbReference type="SUPFAM" id="SSF52058">
    <property type="entry name" value="L domain-like"/>
    <property type="match status" value="1"/>
</dbReference>
<dbReference type="InterPro" id="IPR001611">
    <property type="entry name" value="Leu-rich_rpt"/>
</dbReference>
<keyword evidence="2" id="KW-0677">Repeat</keyword>
<dbReference type="PANTHER" id="PTHR48051">
    <property type="match status" value="1"/>
</dbReference>
<evidence type="ECO:0000313" key="4">
    <source>
        <dbReference type="EMBL" id="KAL1268947.1"/>
    </source>
</evidence>
<evidence type="ECO:0000256" key="1">
    <source>
        <dbReference type="ARBA" id="ARBA00022614"/>
    </source>
</evidence>
<name>A0ABR3MWE7_9TELE</name>